<accession>A0A081CMW1</accession>
<dbReference type="Pfam" id="PF04116">
    <property type="entry name" value="FA_hydroxylase"/>
    <property type="match status" value="1"/>
</dbReference>
<comment type="subcellular location">
    <subcellularLocation>
        <location evidence="1">Membrane</location>
    </subcellularLocation>
</comment>
<dbReference type="GeneID" id="26307055"/>
<dbReference type="GO" id="GO:0008610">
    <property type="term" value="P:lipid biosynthetic process"/>
    <property type="evidence" value="ECO:0007669"/>
    <property type="project" value="InterPro"/>
</dbReference>
<evidence type="ECO:0000256" key="2">
    <source>
        <dbReference type="ARBA" id="ARBA00022692"/>
    </source>
</evidence>
<dbReference type="InterPro" id="IPR050307">
    <property type="entry name" value="Sterol_Desaturase_Related"/>
</dbReference>
<evidence type="ECO:0000256" key="1">
    <source>
        <dbReference type="ARBA" id="ARBA00004370"/>
    </source>
</evidence>
<dbReference type="RefSeq" id="XP_014653802.1">
    <property type="nucleotide sequence ID" value="XM_014798316.1"/>
</dbReference>
<dbReference type="EMBL" id="DF830098">
    <property type="protein sequence ID" value="GAK68007.1"/>
    <property type="molecule type" value="Genomic_DNA"/>
</dbReference>
<dbReference type="HOGENOM" id="CLU_041178_0_0_1"/>
<keyword evidence="3" id="KW-1133">Transmembrane helix</keyword>
<proteinExistence type="predicted"/>
<name>A0A081CMW1_PSEA2</name>
<keyword evidence="2" id="KW-0812">Transmembrane</keyword>
<evidence type="ECO:0000313" key="5">
    <source>
        <dbReference type="EMBL" id="GAK68007.1"/>
    </source>
</evidence>
<dbReference type="GO" id="GO:0016491">
    <property type="term" value="F:oxidoreductase activity"/>
    <property type="evidence" value="ECO:0007669"/>
    <property type="project" value="InterPro"/>
</dbReference>
<dbReference type="Proteomes" id="UP000053758">
    <property type="component" value="Unassembled WGS sequence"/>
</dbReference>
<keyword evidence="4" id="KW-0472">Membrane</keyword>
<evidence type="ECO:0000256" key="3">
    <source>
        <dbReference type="ARBA" id="ARBA00022989"/>
    </source>
</evidence>
<reference evidence="6" key="1">
    <citation type="journal article" date="2014" name="Genome Announc.">
        <title>Draft Genome Sequence of the Yeast Pseudozyma antarctica Type Strain JCM10317, a Producer of the Glycolipid Biosurfactants, Mannosylerythritol Lipids.</title>
        <authorList>
            <person name="Saika A."/>
            <person name="Koike H."/>
            <person name="Hori T."/>
            <person name="Fukuoka T."/>
            <person name="Sato S."/>
            <person name="Habe H."/>
            <person name="Kitamoto D."/>
            <person name="Morita T."/>
        </authorList>
    </citation>
    <scope>NUCLEOTIDE SEQUENCE [LARGE SCALE GENOMIC DNA]</scope>
    <source>
        <strain evidence="6">JCM 10317</strain>
    </source>
</reference>
<evidence type="ECO:0000313" key="6">
    <source>
        <dbReference type="Proteomes" id="UP000053758"/>
    </source>
</evidence>
<dbReference type="GO" id="GO:0016020">
    <property type="term" value="C:membrane"/>
    <property type="evidence" value="ECO:0007669"/>
    <property type="project" value="UniProtKB-SubCell"/>
</dbReference>
<sequence>MVATRVQAAPASSKGKTHSPQPVRPSQGPLKSTWHRQDDKHGWGFFHWLIHLIDIDPLPPASTTIVHDKDDPIPVWSNLSAHIFIWPRFGAAFALQYAYAHFTGHNFGLLTNMLFWGTYVALYGINVIHSTRTVAQRIGFLQPHKSRDGIPDHRVREVLQSLAMTGFLRPVAATLLCYDPSQDMTLSPWLPVLIPAFAIAVDFWFYWYHRAMHESETLWRLHRTHHTAKLPTTVLALYADSVQEWGDVLVIPLLAHLTVRLVLPMGFYDWMLCWSYVEMLELMGHSGIRCAGTSPAFDCLPLAKLDMDIVIEDHDLHHSNGWKKSGNYGKQTRIFDKLFGTVMPRVEMLDHLIDTSDKVWFPQW</sequence>
<dbReference type="OrthoDB" id="6354873at2759"/>
<organism evidence="5 6">
    <name type="scientific">Pseudozyma antarctica</name>
    <name type="common">Yeast</name>
    <name type="synonym">Candida antarctica</name>
    <dbReference type="NCBI Taxonomy" id="84753"/>
    <lineage>
        <taxon>Eukaryota</taxon>
        <taxon>Fungi</taxon>
        <taxon>Dikarya</taxon>
        <taxon>Basidiomycota</taxon>
        <taxon>Ustilaginomycotina</taxon>
        <taxon>Ustilaginomycetes</taxon>
        <taxon>Ustilaginales</taxon>
        <taxon>Ustilaginaceae</taxon>
        <taxon>Moesziomyces</taxon>
    </lineage>
</organism>
<evidence type="ECO:0000256" key="4">
    <source>
        <dbReference type="ARBA" id="ARBA00023136"/>
    </source>
</evidence>
<gene>
    <name evidence="5" type="ORF">PAN0_031d6237</name>
</gene>
<dbReference type="PANTHER" id="PTHR11863">
    <property type="entry name" value="STEROL DESATURASE"/>
    <property type="match status" value="1"/>
</dbReference>
<dbReference type="GO" id="GO:0005506">
    <property type="term" value="F:iron ion binding"/>
    <property type="evidence" value="ECO:0007669"/>
    <property type="project" value="InterPro"/>
</dbReference>
<protein>
    <submittedName>
        <fullName evidence="5">Uncharacterized protein</fullName>
    </submittedName>
</protein>
<dbReference type="InterPro" id="IPR006694">
    <property type="entry name" value="Fatty_acid_hydroxylase"/>
</dbReference>
<keyword evidence="6" id="KW-1185">Reference proteome</keyword>
<dbReference type="AlphaFoldDB" id="A0A081CMW1"/>